<evidence type="ECO:0000256" key="1">
    <source>
        <dbReference type="ARBA" id="ARBA00003926"/>
    </source>
</evidence>
<proteinExistence type="inferred from homology"/>
<keyword evidence="12 16" id="KW-0472">Membrane</keyword>
<dbReference type="PANTHER" id="PTHR43185:SF1">
    <property type="entry name" value="FE(2+) TRANSPORTER FEOB"/>
    <property type="match status" value="1"/>
</dbReference>
<feature type="transmembrane region" description="Helical" evidence="16">
    <location>
        <begin position="497"/>
        <end position="518"/>
    </location>
</feature>
<dbReference type="Gene3D" id="3.40.50.300">
    <property type="entry name" value="P-loop containing nucleotide triphosphate hydrolases"/>
    <property type="match status" value="1"/>
</dbReference>
<feature type="binding site" evidence="15">
    <location>
        <position position="39"/>
    </location>
    <ligand>
        <name>Mg(2+)</name>
        <dbReference type="ChEBI" id="CHEBI:18420"/>
        <label>2</label>
    </ligand>
</feature>
<feature type="binding site" evidence="14">
    <location>
        <begin position="66"/>
        <end position="69"/>
    </location>
    <ligand>
        <name>GTP</name>
        <dbReference type="ChEBI" id="CHEBI:37565"/>
        <label>1</label>
    </ligand>
</feature>
<organism evidence="18 19">
    <name type="scientific">Anoxybacter fermentans</name>
    <dbReference type="NCBI Taxonomy" id="1323375"/>
    <lineage>
        <taxon>Bacteria</taxon>
        <taxon>Bacillati</taxon>
        <taxon>Bacillota</taxon>
        <taxon>Clostridia</taxon>
        <taxon>Halanaerobiales</taxon>
        <taxon>Anoxybacter</taxon>
    </lineage>
</organism>
<feature type="transmembrane region" description="Helical" evidence="16">
    <location>
        <begin position="564"/>
        <end position="584"/>
    </location>
</feature>
<dbReference type="GO" id="GO:0015093">
    <property type="term" value="F:ferrous iron transmembrane transporter activity"/>
    <property type="evidence" value="ECO:0007669"/>
    <property type="project" value="UniProtKB-UniRule"/>
</dbReference>
<name>A0A3Q9HR21_9FIRM</name>
<evidence type="ECO:0000313" key="19">
    <source>
        <dbReference type="Proteomes" id="UP000267250"/>
    </source>
</evidence>
<keyword evidence="8 16" id="KW-1133">Transmembrane helix</keyword>
<feature type="transmembrane region" description="Helical" evidence="16">
    <location>
        <begin position="593"/>
        <end position="614"/>
    </location>
</feature>
<evidence type="ECO:0000256" key="10">
    <source>
        <dbReference type="ARBA" id="ARBA00023065"/>
    </source>
</evidence>
<accession>A0A3Q9HR21</accession>
<keyword evidence="5 16" id="KW-0410">Iron transport</keyword>
<evidence type="ECO:0000256" key="8">
    <source>
        <dbReference type="ARBA" id="ARBA00022989"/>
    </source>
</evidence>
<feature type="domain" description="FeoB-type G" evidence="17">
    <location>
        <begin position="17"/>
        <end position="173"/>
    </location>
</feature>
<evidence type="ECO:0000256" key="3">
    <source>
        <dbReference type="ARBA" id="ARBA00022448"/>
    </source>
</evidence>
<evidence type="ECO:0000313" key="18">
    <source>
        <dbReference type="EMBL" id="AZR73526.1"/>
    </source>
</evidence>
<evidence type="ECO:0000256" key="11">
    <source>
        <dbReference type="ARBA" id="ARBA00023134"/>
    </source>
</evidence>
<dbReference type="SUPFAM" id="SSF52540">
    <property type="entry name" value="P-loop containing nucleoside triphosphate hydrolases"/>
    <property type="match status" value="1"/>
</dbReference>
<feature type="binding site" evidence="14">
    <location>
        <begin position="24"/>
        <end position="31"/>
    </location>
    <ligand>
        <name>GTP</name>
        <dbReference type="ChEBI" id="CHEBI:37565"/>
        <label>1</label>
    </ligand>
</feature>
<keyword evidence="15" id="KW-0460">Magnesium</keyword>
<comment type="subcellular location">
    <subcellularLocation>
        <location evidence="2 16">Cell membrane</location>
        <topology evidence="2 16">Multi-pass membrane protein</topology>
    </subcellularLocation>
</comment>
<dbReference type="Pfam" id="PF07664">
    <property type="entry name" value="FeoB_C"/>
    <property type="match status" value="1"/>
</dbReference>
<sequence length="615" mass="67283">MHCHDIATQLKNVPKNAKKIVLAGNPNAGKSVFFNAFTGMYVDVSNFPGTTIDISYGKYKDYIVIDTPGVYGVSSFNDEEIVARDIITSADIVVNVVDAVHLDRDLFLTQQIIDMGIPIIIALNMMDEAKAQGIEIDVDKLSQLLGVPVIPTVAVKNLGIEEVKNRLEEAKVGNSDPELQSKLAELLKQVHNRAEALLILEDDPHVAKRHQMEGAKLREEIYTKRRQRVNEIIDQVVRDTKTQSNFKMKLSRWMVNPLTGVPILIGILYIIYKLIAVFVAQTVVDFTEGYIFAGLYEPFIRGIIGQWIPENSALGTILIGEFGVLTMTVTYVLGLLLPLVIGFYFALSVMEDSGYLPRVAALVDRVLMKLGLNGRAIIPLILGFGCVTMATITTRLLGSKREKFIATALLGFTIPCSAQLGIIAGLITPLGWKLFILYVGIIFIVFVLIGTLLNLFLPGESTDLLIDLPPLRLPRINNVLKKTWTKSYAFIKEAGPLFALGALLIGLLQVTGALDMLIDAVAPITTGLLKLPKESAVAFIMGIIRRDFGAAGLTSIDMTPLQTVLSLVVITLFVPCIASILVLFKERGIRDAILIWGGSWILAFGVGGIMAALLL</sequence>
<comment type="function">
    <text evidence="1 16">Probable transporter of a GTP-driven Fe(2+) uptake system.</text>
</comment>
<dbReference type="OrthoDB" id="9809127at2"/>
<evidence type="ECO:0000256" key="6">
    <source>
        <dbReference type="ARBA" id="ARBA00022692"/>
    </source>
</evidence>
<keyword evidence="4" id="KW-1003">Cell membrane</keyword>
<dbReference type="GO" id="GO:0005886">
    <property type="term" value="C:plasma membrane"/>
    <property type="evidence" value="ECO:0007669"/>
    <property type="project" value="UniProtKB-SubCell"/>
</dbReference>
<evidence type="ECO:0000256" key="4">
    <source>
        <dbReference type="ARBA" id="ARBA00022475"/>
    </source>
</evidence>
<evidence type="ECO:0000256" key="15">
    <source>
        <dbReference type="PIRSR" id="PIRSR603373-2"/>
    </source>
</evidence>
<feature type="transmembrane region" description="Helical" evidence="16">
    <location>
        <begin position="253"/>
        <end position="272"/>
    </location>
</feature>
<keyword evidence="9 16" id="KW-0408">Iron</keyword>
<dbReference type="PANTHER" id="PTHR43185">
    <property type="entry name" value="FERROUS IRON TRANSPORT PROTEIN B"/>
    <property type="match status" value="1"/>
</dbReference>
<dbReference type="NCBIfam" id="TIGR00437">
    <property type="entry name" value="feoB"/>
    <property type="match status" value="1"/>
</dbReference>
<dbReference type="KEGG" id="aft:BBF96_09090"/>
<dbReference type="InterPro" id="IPR030389">
    <property type="entry name" value="G_FEOB_dom"/>
</dbReference>
<feature type="binding site" evidence="15">
    <location>
        <position position="36"/>
    </location>
    <ligand>
        <name>Mg(2+)</name>
        <dbReference type="ChEBI" id="CHEBI:18420"/>
        <label>2</label>
    </ligand>
</feature>
<keyword evidence="11 14" id="KW-0342">GTP-binding</keyword>
<feature type="transmembrane region" description="Helical" evidence="16">
    <location>
        <begin position="376"/>
        <end position="397"/>
    </location>
</feature>
<dbReference type="GO" id="GO:0005525">
    <property type="term" value="F:GTP binding"/>
    <property type="evidence" value="ECO:0007669"/>
    <property type="project" value="UniProtKB-KW"/>
</dbReference>
<feature type="transmembrane region" description="Helical" evidence="16">
    <location>
        <begin position="317"/>
        <end position="347"/>
    </location>
</feature>
<keyword evidence="10" id="KW-0406">Ion transport</keyword>
<feature type="binding site" evidence="14">
    <location>
        <begin position="124"/>
        <end position="127"/>
    </location>
    <ligand>
        <name>GTP</name>
        <dbReference type="ChEBI" id="CHEBI:37565"/>
        <label>1</label>
    </ligand>
</feature>
<gene>
    <name evidence="18" type="ORF">BBF96_09090</name>
</gene>
<keyword evidence="6 16" id="KW-0812">Transmembrane</keyword>
<dbReference type="Pfam" id="PF02421">
    <property type="entry name" value="FeoB_N"/>
    <property type="match status" value="1"/>
</dbReference>
<protein>
    <recommendedName>
        <fullName evidence="13 16">Ferrous iron transport protein B</fullName>
    </recommendedName>
</protein>
<evidence type="ECO:0000256" key="7">
    <source>
        <dbReference type="ARBA" id="ARBA00022741"/>
    </source>
</evidence>
<dbReference type="InterPro" id="IPR003373">
    <property type="entry name" value="Fe2_transport_prot-B"/>
</dbReference>
<dbReference type="Pfam" id="PF07670">
    <property type="entry name" value="Gate"/>
    <property type="match status" value="2"/>
</dbReference>
<dbReference type="Proteomes" id="UP000267250">
    <property type="component" value="Chromosome"/>
</dbReference>
<keyword evidence="15" id="KW-0479">Metal-binding</keyword>
<dbReference type="CDD" id="cd01879">
    <property type="entry name" value="FeoB"/>
    <property type="match status" value="1"/>
</dbReference>
<dbReference type="InterPro" id="IPR011642">
    <property type="entry name" value="Gate_dom"/>
</dbReference>
<evidence type="ECO:0000256" key="13">
    <source>
        <dbReference type="NCBIfam" id="TIGR00437"/>
    </source>
</evidence>
<evidence type="ECO:0000256" key="9">
    <source>
        <dbReference type="ARBA" id="ARBA00023004"/>
    </source>
</evidence>
<feature type="binding site" evidence="15">
    <location>
        <position position="38"/>
    </location>
    <ligand>
        <name>Mg(2+)</name>
        <dbReference type="ChEBI" id="CHEBI:18420"/>
        <label>2</label>
    </ligand>
</feature>
<reference evidence="18 19" key="1">
    <citation type="submission" date="2016-07" db="EMBL/GenBank/DDBJ databases">
        <title>Genome and transcriptome analysis of iron-reducing fermentative bacteria Anoxybacter fermentans.</title>
        <authorList>
            <person name="Zeng X."/>
            <person name="Shao Z."/>
        </authorList>
    </citation>
    <scope>NUCLEOTIDE SEQUENCE [LARGE SCALE GENOMIC DNA]</scope>
    <source>
        <strain evidence="18 19">DY22613</strain>
    </source>
</reference>
<evidence type="ECO:0000256" key="14">
    <source>
        <dbReference type="PIRSR" id="PIRSR603373-1"/>
    </source>
</evidence>
<feature type="transmembrane region" description="Helical" evidence="16">
    <location>
        <begin position="404"/>
        <end position="428"/>
    </location>
</feature>
<keyword evidence="3 16" id="KW-0813">Transport</keyword>
<feature type="transmembrane region" description="Helical" evidence="16">
    <location>
        <begin position="434"/>
        <end position="457"/>
    </location>
</feature>
<dbReference type="PROSITE" id="PS51711">
    <property type="entry name" value="G_FEOB"/>
    <property type="match status" value="1"/>
</dbReference>
<keyword evidence="7 14" id="KW-0547">Nucleotide-binding</keyword>
<comment type="similarity">
    <text evidence="16">Belongs to the TRAFAC class TrmE-Era-EngA-EngB-Septin-like GTPase superfamily. FeoB GTPase (TC 9.A.8) family.</text>
</comment>
<keyword evidence="19" id="KW-1185">Reference proteome</keyword>
<dbReference type="InterPro" id="IPR027417">
    <property type="entry name" value="P-loop_NTPase"/>
</dbReference>
<evidence type="ECO:0000256" key="2">
    <source>
        <dbReference type="ARBA" id="ARBA00004651"/>
    </source>
</evidence>
<dbReference type="GO" id="GO:0046872">
    <property type="term" value="F:metal ion binding"/>
    <property type="evidence" value="ECO:0007669"/>
    <property type="project" value="UniProtKB-KW"/>
</dbReference>
<dbReference type="InterPro" id="IPR050860">
    <property type="entry name" value="FeoB_GTPase"/>
</dbReference>
<dbReference type="AlphaFoldDB" id="A0A3Q9HR21"/>
<evidence type="ECO:0000259" key="17">
    <source>
        <dbReference type="PROSITE" id="PS51711"/>
    </source>
</evidence>
<feature type="binding site" evidence="15">
    <location>
        <position position="35"/>
    </location>
    <ligand>
        <name>Mg(2+)</name>
        <dbReference type="ChEBI" id="CHEBI:18420"/>
        <label>2</label>
    </ligand>
</feature>
<feature type="binding site" evidence="14">
    <location>
        <begin position="49"/>
        <end position="53"/>
    </location>
    <ligand>
        <name>GTP</name>
        <dbReference type="ChEBI" id="CHEBI:37565"/>
        <label>1</label>
    </ligand>
</feature>
<evidence type="ECO:0000256" key="5">
    <source>
        <dbReference type="ARBA" id="ARBA00022496"/>
    </source>
</evidence>
<dbReference type="EMBL" id="CP016379">
    <property type="protein sequence ID" value="AZR73526.1"/>
    <property type="molecule type" value="Genomic_DNA"/>
</dbReference>
<evidence type="ECO:0000256" key="16">
    <source>
        <dbReference type="RuleBase" id="RU362098"/>
    </source>
</evidence>
<dbReference type="InterPro" id="IPR011640">
    <property type="entry name" value="Fe2_transport_prot_B_C"/>
</dbReference>
<evidence type="ECO:0000256" key="12">
    <source>
        <dbReference type="ARBA" id="ARBA00023136"/>
    </source>
</evidence>